<name>A0A451AES8_9GAMM</name>
<proteinExistence type="predicted"/>
<evidence type="ECO:0000313" key="3">
    <source>
        <dbReference type="EMBL" id="VFK64484.1"/>
    </source>
</evidence>
<sequence>MSSDPIPLNWKTVCSPILLPLTIIRSVNRKRIWPERLLNGTESKKDWSAFFRL</sequence>
<gene>
    <name evidence="2" type="ORF">BECKTUN1418D_GA0071000_11472</name>
    <name evidence="3" type="ORF">BECKTUN1418E_GA0071001_10964</name>
    <name evidence="1" type="ORF">BECKTUN1418F_GA0071002_11004</name>
</gene>
<evidence type="ECO:0000313" key="2">
    <source>
        <dbReference type="EMBL" id="VFK61240.1"/>
    </source>
</evidence>
<dbReference type="EMBL" id="CAADFV010000096">
    <property type="protein sequence ID" value="VFK64484.1"/>
    <property type="molecule type" value="Genomic_DNA"/>
</dbReference>
<dbReference type="EMBL" id="CAADFY010000100">
    <property type="protein sequence ID" value="VFK56951.1"/>
    <property type="molecule type" value="Genomic_DNA"/>
</dbReference>
<dbReference type="EMBL" id="CAADFX010000147">
    <property type="protein sequence ID" value="VFK61240.1"/>
    <property type="molecule type" value="Genomic_DNA"/>
</dbReference>
<accession>A0A451AES8</accession>
<evidence type="ECO:0000313" key="1">
    <source>
        <dbReference type="EMBL" id="VFK56951.1"/>
    </source>
</evidence>
<dbReference type="AlphaFoldDB" id="A0A451AES8"/>
<reference evidence="3" key="1">
    <citation type="submission" date="2019-02" db="EMBL/GenBank/DDBJ databases">
        <authorList>
            <person name="Gruber-Vodicka R. H."/>
            <person name="Seah K. B. B."/>
        </authorList>
    </citation>
    <scope>NUCLEOTIDE SEQUENCE</scope>
    <source>
        <strain evidence="2">BECK_BY1</strain>
        <strain evidence="3">BECK_BY2</strain>
        <strain evidence="1">BECK_BY3</strain>
    </source>
</reference>
<protein>
    <submittedName>
        <fullName evidence="3">Uncharacterized protein</fullName>
    </submittedName>
</protein>
<organism evidence="3">
    <name type="scientific">Candidatus Kentrum sp. TUN</name>
    <dbReference type="NCBI Taxonomy" id="2126343"/>
    <lineage>
        <taxon>Bacteria</taxon>
        <taxon>Pseudomonadati</taxon>
        <taxon>Pseudomonadota</taxon>
        <taxon>Gammaproteobacteria</taxon>
        <taxon>Candidatus Kentrum</taxon>
    </lineage>
</organism>